<dbReference type="Pfam" id="PF00561">
    <property type="entry name" value="Abhydrolase_1"/>
    <property type="match status" value="1"/>
</dbReference>
<keyword evidence="1" id="KW-0175">Coiled coil</keyword>
<keyword evidence="6" id="KW-1185">Reference proteome</keyword>
<dbReference type="EMBL" id="JBANCF010000001">
    <property type="protein sequence ID" value="MEM0572147.1"/>
    <property type="molecule type" value="Genomic_DNA"/>
</dbReference>
<dbReference type="SUPFAM" id="SSF53474">
    <property type="entry name" value="alpha/beta-Hydrolases"/>
    <property type="match status" value="1"/>
</dbReference>
<dbReference type="Proteomes" id="UP001390963">
    <property type="component" value="Unassembled WGS sequence"/>
</dbReference>
<reference evidence="3 6" key="1">
    <citation type="submission" date="2024-01" db="EMBL/GenBank/DDBJ databases">
        <title>Aequorivita flavus sp. nov., isolated from deep-sea sediment.</title>
        <authorList>
            <person name="Chen X."/>
        </authorList>
    </citation>
    <scope>NUCLEOTIDE SEQUENCE</scope>
    <source>
        <strain evidence="3">MCCC 1A16923</strain>
        <strain evidence="4 6">MCCC 1A16935</strain>
    </source>
</reference>
<sequence>MKTHKITLILIITCTFGFGQSECDTTIDYGNNPASGKYALVNGIKMYYETYGNSTKQPLLIIHGNGGSIKSGRCQIEYFKNDYYVIVADSRFQGKSENGKEKLTYKLMTEDYNSFLNYLKLDSLYIIGQSDGGIIGLQLVIKYPSKVKKLVAIAPNLRSDNSAVHQWDIDNVTKDLEEAELKLKQGDNSKETIRNRELLNLIDKFPNIKTEELLKIKSPVLVIAGDEDVIKLEHILEIYQNIPKAQLFIMPGATHFMIRSEHKLLNQMANRFLSNPFKRPTTKEILSKNK</sequence>
<comment type="caution">
    <text evidence="3">The sequence shown here is derived from an EMBL/GenBank/DDBJ whole genome shotgun (WGS) entry which is preliminary data.</text>
</comment>
<evidence type="ECO:0000313" key="3">
    <source>
        <dbReference type="EMBL" id="MEM0517112.1"/>
    </source>
</evidence>
<evidence type="ECO:0000313" key="5">
    <source>
        <dbReference type="Proteomes" id="UP001388259"/>
    </source>
</evidence>
<dbReference type="Proteomes" id="UP001388259">
    <property type="component" value="Unassembled WGS sequence"/>
</dbReference>
<dbReference type="InterPro" id="IPR000073">
    <property type="entry name" value="AB_hydrolase_1"/>
</dbReference>
<dbReference type="Gene3D" id="3.40.50.1820">
    <property type="entry name" value="alpha/beta hydrolase"/>
    <property type="match status" value="1"/>
</dbReference>
<dbReference type="RefSeq" id="WP_279447643.1">
    <property type="nucleotide sequence ID" value="NZ_JAZBJM010000001.1"/>
</dbReference>
<feature type="domain" description="AB hydrolase-1" evidence="2">
    <location>
        <begin position="58"/>
        <end position="164"/>
    </location>
</feature>
<dbReference type="EMBL" id="JAZBJM010000001">
    <property type="protein sequence ID" value="MEM0517112.1"/>
    <property type="molecule type" value="Genomic_DNA"/>
</dbReference>
<dbReference type="AlphaFoldDB" id="A0AB35YPN8"/>
<name>A0AB35YPN8_9FLAO</name>
<keyword evidence="3" id="KW-0378">Hydrolase</keyword>
<dbReference type="GO" id="GO:0004806">
    <property type="term" value="F:triacylglycerol lipase activity"/>
    <property type="evidence" value="ECO:0007669"/>
    <property type="project" value="TreeGrafter"/>
</dbReference>
<dbReference type="InterPro" id="IPR050471">
    <property type="entry name" value="AB_hydrolase"/>
</dbReference>
<dbReference type="PANTHER" id="PTHR43433:SF5">
    <property type="entry name" value="AB HYDROLASE-1 DOMAIN-CONTAINING PROTEIN"/>
    <property type="match status" value="1"/>
</dbReference>
<dbReference type="PRINTS" id="PR00111">
    <property type="entry name" value="ABHYDROLASE"/>
</dbReference>
<evidence type="ECO:0000313" key="4">
    <source>
        <dbReference type="EMBL" id="MEM0572147.1"/>
    </source>
</evidence>
<dbReference type="PANTHER" id="PTHR43433">
    <property type="entry name" value="HYDROLASE, ALPHA/BETA FOLD FAMILY PROTEIN"/>
    <property type="match status" value="1"/>
</dbReference>
<accession>A0AB35YPN8</accession>
<proteinExistence type="predicted"/>
<evidence type="ECO:0000313" key="6">
    <source>
        <dbReference type="Proteomes" id="UP001390963"/>
    </source>
</evidence>
<gene>
    <name evidence="4" type="ORF">VZD24_01345</name>
    <name evidence="3" type="ORF">VZD85_02015</name>
</gene>
<evidence type="ECO:0000256" key="1">
    <source>
        <dbReference type="SAM" id="Coils"/>
    </source>
</evidence>
<feature type="coiled-coil region" evidence="1">
    <location>
        <begin position="169"/>
        <end position="196"/>
    </location>
</feature>
<protein>
    <submittedName>
        <fullName evidence="3">Alpha/beta hydrolase</fullName>
    </submittedName>
</protein>
<organism evidence="3 5">
    <name type="scientific">Aequorivita flava</name>
    <dbReference type="NCBI Taxonomy" id="3114371"/>
    <lineage>
        <taxon>Bacteria</taxon>
        <taxon>Pseudomonadati</taxon>
        <taxon>Bacteroidota</taxon>
        <taxon>Flavobacteriia</taxon>
        <taxon>Flavobacteriales</taxon>
        <taxon>Flavobacteriaceae</taxon>
        <taxon>Aequorivita</taxon>
    </lineage>
</organism>
<dbReference type="GO" id="GO:0046503">
    <property type="term" value="P:glycerolipid catabolic process"/>
    <property type="evidence" value="ECO:0007669"/>
    <property type="project" value="TreeGrafter"/>
</dbReference>
<evidence type="ECO:0000259" key="2">
    <source>
        <dbReference type="Pfam" id="PF00561"/>
    </source>
</evidence>
<dbReference type="InterPro" id="IPR029058">
    <property type="entry name" value="AB_hydrolase_fold"/>
</dbReference>